<keyword evidence="3" id="KW-1185">Reference proteome</keyword>
<dbReference type="AlphaFoldDB" id="A0A484IDY6"/>
<gene>
    <name evidence="2" type="ORF">NFRAN_1995</name>
</gene>
<organism evidence="2 3">
    <name type="scientific">Candidatus Nitrosocosmicus franklandianus</name>
    <dbReference type="NCBI Taxonomy" id="1798806"/>
    <lineage>
        <taxon>Archaea</taxon>
        <taxon>Nitrososphaerota</taxon>
        <taxon>Nitrososphaeria</taxon>
        <taxon>Nitrososphaerales</taxon>
        <taxon>Nitrososphaeraceae</taxon>
        <taxon>Candidatus Nitrosocosmicus</taxon>
    </lineage>
</organism>
<dbReference type="EMBL" id="LR216287">
    <property type="protein sequence ID" value="VFJ14317.1"/>
    <property type="molecule type" value="Genomic_DNA"/>
</dbReference>
<evidence type="ECO:0000313" key="2">
    <source>
        <dbReference type="EMBL" id="VFJ14317.1"/>
    </source>
</evidence>
<proteinExistence type="predicted"/>
<reference evidence="2 3" key="1">
    <citation type="submission" date="2019-02" db="EMBL/GenBank/DDBJ databases">
        <authorList>
            <person name="Lehtovirta-Morley E L."/>
        </authorList>
    </citation>
    <scope>NUCLEOTIDE SEQUENCE [LARGE SCALE GENOMIC DNA]</scope>
    <source>
        <strain evidence="2">NFRAN1</strain>
    </source>
</reference>
<name>A0A484IDY6_9ARCH</name>
<sequence>MLQGIAASGKDGTVRHVMKTLNPQSCYIKSFKIPNDEELSHD</sequence>
<dbReference type="InterPro" id="IPR027417">
    <property type="entry name" value="P-loop_NTPase"/>
</dbReference>
<dbReference type="Pfam" id="PF03976">
    <property type="entry name" value="PPK2"/>
    <property type="match status" value="1"/>
</dbReference>
<dbReference type="InterPro" id="IPR022488">
    <property type="entry name" value="PPK2-related"/>
</dbReference>
<feature type="domain" description="Polyphosphate kinase-2-related" evidence="1">
    <location>
        <begin position="2"/>
        <end position="41"/>
    </location>
</feature>
<dbReference type="KEGG" id="nfn:NFRAN_1995"/>
<accession>A0A484IDY6</accession>
<protein>
    <recommendedName>
        <fullName evidence="1">Polyphosphate kinase-2-related domain-containing protein</fullName>
    </recommendedName>
</protein>
<evidence type="ECO:0000259" key="1">
    <source>
        <dbReference type="Pfam" id="PF03976"/>
    </source>
</evidence>
<evidence type="ECO:0000313" key="3">
    <source>
        <dbReference type="Proteomes" id="UP000294299"/>
    </source>
</evidence>
<dbReference type="Proteomes" id="UP000294299">
    <property type="component" value="Chromosome NFRAN"/>
</dbReference>
<dbReference type="Gene3D" id="3.40.50.300">
    <property type="entry name" value="P-loop containing nucleotide triphosphate hydrolases"/>
    <property type="match status" value="1"/>
</dbReference>